<comment type="caution">
    <text evidence="2">The sequence shown here is derived from an EMBL/GenBank/DDBJ whole genome shotgun (WGS) entry which is preliminary data.</text>
</comment>
<keyword evidence="1" id="KW-0812">Transmembrane</keyword>
<dbReference type="Proteomes" id="UP000290204">
    <property type="component" value="Unassembled WGS sequence"/>
</dbReference>
<keyword evidence="1" id="KW-1133">Transmembrane helix</keyword>
<evidence type="ECO:0008006" key="4">
    <source>
        <dbReference type="Google" id="ProtNLM"/>
    </source>
</evidence>
<dbReference type="RefSeq" id="WP_129130898.1">
    <property type="nucleotide sequence ID" value="NZ_SDHW01000002.1"/>
</dbReference>
<evidence type="ECO:0000256" key="1">
    <source>
        <dbReference type="SAM" id="Phobius"/>
    </source>
</evidence>
<accession>A0A4Q1CKK0</accession>
<reference evidence="2 3" key="1">
    <citation type="submission" date="2019-01" db="EMBL/GenBank/DDBJ databases">
        <title>Lacibacter sp. strain TTM-7.</title>
        <authorList>
            <person name="Chen W.-M."/>
        </authorList>
    </citation>
    <scope>NUCLEOTIDE SEQUENCE [LARGE SCALE GENOMIC DNA]</scope>
    <source>
        <strain evidence="2 3">TTM-7</strain>
    </source>
</reference>
<evidence type="ECO:0000313" key="2">
    <source>
        <dbReference type="EMBL" id="RXK60937.1"/>
    </source>
</evidence>
<feature type="transmembrane region" description="Helical" evidence="1">
    <location>
        <begin position="7"/>
        <end position="27"/>
    </location>
</feature>
<sequence>MKPDKIIPFLILLVVNFLIVLLINYAFLKWIAHKPETTFTSVTAKSAILAFVLTILFLLFNKKKDGE</sequence>
<keyword evidence="3" id="KW-1185">Reference proteome</keyword>
<evidence type="ECO:0000313" key="3">
    <source>
        <dbReference type="Proteomes" id="UP000290204"/>
    </source>
</evidence>
<keyword evidence="1" id="KW-0472">Membrane</keyword>
<name>A0A4Q1CKK0_9BACT</name>
<feature type="transmembrane region" description="Helical" evidence="1">
    <location>
        <begin position="39"/>
        <end position="60"/>
    </location>
</feature>
<dbReference type="EMBL" id="SDHW01000002">
    <property type="protein sequence ID" value="RXK60937.1"/>
    <property type="molecule type" value="Genomic_DNA"/>
</dbReference>
<protein>
    <recommendedName>
        <fullName evidence="4">Histidine kinase</fullName>
    </recommendedName>
</protein>
<gene>
    <name evidence="2" type="ORF">ESA94_10805</name>
</gene>
<organism evidence="2 3">
    <name type="scientific">Lacibacter luteus</name>
    <dbReference type="NCBI Taxonomy" id="2508719"/>
    <lineage>
        <taxon>Bacteria</taxon>
        <taxon>Pseudomonadati</taxon>
        <taxon>Bacteroidota</taxon>
        <taxon>Chitinophagia</taxon>
        <taxon>Chitinophagales</taxon>
        <taxon>Chitinophagaceae</taxon>
        <taxon>Lacibacter</taxon>
    </lineage>
</organism>
<dbReference type="AlphaFoldDB" id="A0A4Q1CKK0"/>
<proteinExistence type="predicted"/>